<feature type="transmembrane region" description="Helical" evidence="1">
    <location>
        <begin position="99"/>
        <end position="118"/>
    </location>
</feature>
<accession>A0ABN7RWU8</accession>
<evidence type="ECO:0000256" key="1">
    <source>
        <dbReference type="SAM" id="Phobius"/>
    </source>
</evidence>
<evidence type="ECO:0000313" key="2">
    <source>
        <dbReference type="EMBL" id="CAG5085130.1"/>
    </source>
</evidence>
<dbReference type="EMBL" id="OU015568">
    <property type="protein sequence ID" value="CAG5085130.1"/>
    <property type="molecule type" value="Genomic_DNA"/>
</dbReference>
<reference evidence="2 3" key="1">
    <citation type="submission" date="2021-04" db="EMBL/GenBank/DDBJ databases">
        <authorList>
            <person name="Bliznina A."/>
        </authorList>
    </citation>
    <scope>NUCLEOTIDE SEQUENCE [LARGE SCALE GENOMIC DNA]</scope>
</reference>
<keyword evidence="3" id="KW-1185">Reference proteome</keyword>
<organism evidence="2 3">
    <name type="scientific">Oikopleura dioica</name>
    <name type="common">Tunicate</name>
    <dbReference type="NCBI Taxonomy" id="34765"/>
    <lineage>
        <taxon>Eukaryota</taxon>
        <taxon>Metazoa</taxon>
        <taxon>Chordata</taxon>
        <taxon>Tunicata</taxon>
        <taxon>Appendicularia</taxon>
        <taxon>Copelata</taxon>
        <taxon>Oikopleuridae</taxon>
        <taxon>Oikopleura</taxon>
    </lineage>
</organism>
<sequence length="122" mass="13867">MFDVNLVTWTSRDNENLNNWTFGVAINVTRTIIILSFCILPFEIVTTFYDLNVSIALFLGVGISNIIDDLLLKEAIKGLKEDCSLTRQVTCSNDLHTSYHFLITGTVSLFLGLFFFLMKTYI</sequence>
<gene>
    <name evidence="2" type="ORF">OKIOD_LOCUS2374</name>
</gene>
<name>A0ABN7RWU8_OIKDI</name>
<feature type="transmembrane region" description="Helical" evidence="1">
    <location>
        <begin position="20"/>
        <end position="42"/>
    </location>
</feature>
<feature type="transmembrane region" description="Helical" evidence="1">
    <location>
        <begin position="49"/>
        <end position="67"/>
    </location>
</feature>
<keyword evidence="1" id="KW-1133">Transmembrane helix</keyword>
<keyword evidence="1" id="KW-0812">Transmembrane</keyword>
<keyword evidence="1" id="KW-0472">Membrane</keyword>
<proteinExistence type="predicted"/>
<protein>
    <submittedName>
        <fullName evidence="2">Oidioi.mRNA.OKI2018_I69.PAR.g10816.t1.cds</fullName>
    </submittedName>
</protein>
<evidence type="ECO:0000313" key="3">
    <source>
        <dbReference type="Proteomes" id="UP001158576"/>
    </source>
</evidence>
<dbReference type="Proteomes" id="UP001158576">
    <property type="component" value="Chromosome PAR"/>
</dbReference>